<feature type="transmembrane region" description="Helical" evidence="6">
    <location>
        <begin position="302"/>
        <end position="328"/>
    </location>
</feature>
<accession>E7S140</accession>
<evidence type="ECO:0000256" key="2">
    <source>
        <dbReference type="ARBA" id="ARBA00009773"/>
    </source>
</evidence>
<sequence length="358" mass="39246">MPNIPTLMPVLGLLATAVAAFVIILKGLVIPVLLALLVYAWSCLLADRIVQAHKPSALSLGYYPKRWPAVISGTVVSVLVITAFVFLTYWTIHLASSNDLRIFLVRIEDSLEVLRQALPEAAAKVIPENWADLKAQLFNVVRSKAAVLGSVGGVVVHTIVQSLFAILVGALAAVSTWQPHRLRSDRLFIARLLVVLERVAIAQMRIALFNTTMTALYLFVVLPLFQVQLPFRGLLCMFTLLTGVLPVLGNLMANTVLSLISFAVSPWVAVSSLVFLVLIHKLEYVINARTVGSKISMNSWEILAAMLTGESLFGVPGLVTAPLLYPFFKREIARLWTRFNNAPVAPHTAPLPEPHPHE</sequence>
<dbReference type="GO" id="GO:0016020">
    <property type="term" value="C:membrane"/>
    <property type="evidence" value="ECO:0007669"/>
    <property type="project" value="UniProtKB-SubCell"/>
</dbReference>
<evidence type="ECO:0000256" key="4">
    <source>
        <dbReference type="ARBA" id="ARBA00022989"/>
    </source>
</evidence>
<organism evidence="7 8">
    <name type="scientific">Lautropia mirabilis ATCC 51599</name>
    <dbReference type="NCBI Taxonomy" id="887898"/>
    <lineage>
        <taxon>Bacteria</taxon>
        <taxon>Pseudomonadati</taxon>
        <taxon>Pseudomonadota</taxon>
        <taxon>Betaproteobacteria</taxon>
        <taxon>Burkholderiales</taxon>
        <taxon>Burkholderiaceae</taxon>
        <taxon>Lautropia</taxon>
    </lineage>
</organism>
<feature type="transmembrane region" description="Helical" evidence="6">
    <location>
        <begin position="67"/>
        <end position="92"/>
    </location>
</feature>
<dbReference type="InterPro" id="IPR002549">
    <property type="entry name" value="AI-2E-like"/>
</dbReference>
<feature type="transmembrane region" description="Helical" evidence="6">
    <location>
        <begin position="154"/>
        <end position="177"/>
    </location>
</feature>
<feature type="transmembrane region" description="Helical" evidence="6">
    <location>
        <begin position="231"/>
        <end position="249"/>
    </location>
</feature>
<keyword evidence="5 6" id="KW-0472">Membrane</keyword>
<dbReference type="HOGENOM" id="CLU_798794_0_0_4"/>
<dbReference type="EMBL" id="AEQP01000024">
    <property type="protein sequence ID" value="EFV93696.1"/>
    <property type="molecule type" value="Genomic_DNA"/>
</dbReference>
<evidence type="ECO:0000313" key="8">
    <source>
        <dbReference type="Proteomes" id="UP000011021"/>
    </source>
</evidence>
<comment type="subcellular location">
    <subcellularLocation>
        <location evidence="1">Membrane</location>
        <topology evidence="1">Multi-pass membrane protein</topology>
    </subcellularLocation>
</comment>
<comment type="similarity">
    <text evidence="2">Belongs to the autoinducer-2 exporter (AI-2E) (TC 2.A.86) family.</text>
</comment>
<keyword evidence="3 6" id="KW-0812">Transmembrane</keyword>
<feature type="transmembrane region" description="Helical" evidence="6">
    <location>
        <begin position="206"/>
        <end position="225"/>
    </location>
</feature>
<reference evidence="7 8" key="1">
    <citation type="submission" date="2010-12" db="EMBL/GenBank/DDBJ databases">
        <authorList>
            <person name="Muzny D."/>
            <person name="Qin X."/>
            <person name="Deng J."/>
            <person name="Jiang H."/>
            <person name="Liu Y."/>
            <person name="Qu J."/>
            <person name="Song X.-Z."/>
            <person name="Zhang L."/>
            <person name="Thornton R."/>
            <person name="Coyle M."/>
            <person name="Francisco L."/>
            <person name="Jackson L."/>
            <person name="Javaid M."/>
            <person name="Korchina V."/>
            <person name="Kovar C."/>
            <person name="Mata R."/>
            <person name="Mathew T."/>
            <person name="Ngo R."/>
            <person name="Nguyen L."/>
            <person name="Nguyen N."/>
            <person name="Okwuonu G."/>
            <person name="Ongeri F."/>
            <person name="Pham C."/>
            <person name="Simmons D."/>
            <person name="Wilczek-Boney K."/>
            <person name="Hale W."/>
            <person name="Jakkamsetti A."/>
            <person name="Pham P."/>
            <person name="Ruth R."/>
            <person name="San Lucas F."/>
            <person name="Warren J."/>
            <person name="Zhang J."/>
            <person name="Zhao Z."/>
            <person name="Zhou C."/>
            <person name="Zhu D."/>
            <person name="Lee S."/>
            <person name="Bess C."/>
            <person name="Blankenburg K."/>
            <person name="Forbes L."/>
            <person name="Fu Q."/>
            <person name="Gubbala S."/>
            <person name="Hirani K."/>
            <person name="Jayaseelan J.C."/>
            <person name="Lara F."/>
            <person name="Munidasa M."/>
            <person name="Palculict T."/>
            <person name="Patil S."/>
            <person name="Pu L.-L."/>
            <person name="Saada N."/>
            <person name="Tang L."/>
            <person name="Weissenberger G."/>
            <person name="Zhu Y."/>
            <person name="Hemphill L."/>
            <person name="Shang Y."/>
            <person name="Youmans B."/>
            <person name="Ayvaz T."/>
            <person name="Ross M."/>
            <person name="Santibanez J."/>
            <person name="Aqrawi P."/>
            <person name="Gross S."/>
            <person name="Joshi V."/>
            <person name="Fowler G."/>
            <person name="Nazareth L."/>
            <person name="Reid J."/>
            <person name="Worley K."/>
            <person name="Petrosino J."/>
            <person name="Highlander S."/>
            <person name="Gibbs R."/>
        </authorList>
    </citation>
    <scope>NUCLEOTIDE SEQUENCE [LARGE SCALE GENOMIC DNA]</scope>
    <source>
        <strain evidence="7 8">ATCC 51599</strain>
    </source>
</reference>
<keyword evidence="8" id="KW-1185">Reference proteome</keyword>
<protein>
    <submittedName>
        <fullName evidence="7">Uncharacterized protein</fullName>
    </submittedName>
</protein>
<evidence type="ECO:0000256" key="6">
    <source>
        <dbReference type="SAM" id="Phobius"/>
    </source>
</evidence>
<evidence type="ECO:0000256" key="3">
    <source>
        <dbReference type="ARBA" id="ARBA00022692"/>
    </source>
</evidence>
<keyword evidence="4 6" id="KW-1133">Transmembrane helix</keyword>
<comment type="caution">
    <text evidence="7">The sequence shown here is derived from an EMBL/GenBank/DDBJ whole genome shotgun (WGS) entry which is preliminary data.</text>
</comment>
<feature type="transmembrane region" description="Helical" evidence="6">
    <location>
        <begin position="29"/>
        <end position="46"/>
    </location>
</feature>
<gene>
    <name evidence="7" type="ORF">HMPREF0551_2592</name>
</gene>
<evidence type="ECO:0000256" key="1">
    <source>
        <dbReference type="ARBA" id="ARBA00004141"/>
    </source>
</evidence>
<dbReference type="AlphaFoldDB" id="E7S140"/>
<proteinExistence type="inferred from homology"/>
<feature type="transmembrane region" description="Helical" evidence="6">
    <location>
        <begin position="256"/>
        <end position="282"/>
    </location>
</feature>
<dbReference type="eggNOG" id="COG0628">
    <property type="taxonomic scope" value="Bacteria"/>
</dbReference>
<dbReference type="RefSeq" id="WP_005675067.1">
    <property type="nucleotide sequence ID" value="NZ_CP146288.1"/>
</dbReference>
<evidence type="ECO:0000256" key="5">
    <source>
        <dbReference type="ARBA" id="ARBA00023136"/>
    </source>
</evidence>
<dbReference type="Pfam" id="PF01594">
    <property type="entry name" value="AI-2E_transport"/>
    <property type="match status" value="1"/>
</dbReference>
<dbReference type="Proteomes" id="UP000011021">
    <property type="component" value="Unassembled WGS sequence"/>
</dbReference>
<name>E7S140_9BURK</name>
<evidence type="ECO:0000313" key="7">
    <source>
        <dbReference type="EMBL" id="EFV93696.1"/>
    </source>
</evidence>